<sequence>MDTAHDRPGHVHGPGCDHSADKPIGWWLKHVDRLIESSLDRTLAGEGIGRRHWQTLNAIAGGADTLAALDSSLAPFRGTGPEIRMVLDQLRAKGWVQEAAGRVTITPAGAAARGRLVAAVRDHRARITDGISDDEYRATVAVLRRMARNLS</sequence>
<gene>
    <name evidence="1" type="ORF">GCM10017577_46630</name>
</gene>
<dbReference type="AlphaFoldDB" id="A0A9W6L789"/>
<evidence type="ECO:0008006" key="3">
    <source>
        <dbReference type="Google" id="ProtNLM"/>
    </source>
</evidence>
<organism evidence="1 2">
    <name type="scientific">Pseudonocardia halophobica</name>
    <dbReference type="NCBI Taxonomy" id="29401"/>
    <lineage>
        <taxon>Bacteria</taxon>
        <taxon>Bacillati</taxon>
        <taxon>Actinomycetota</taxon>
        <taxon>Actinomycetes</taxon>
        <taxon>Pseudonocardiales</taxon>
        <taxon>Pseudonocardiaceae</taxon>
        <taxon>Pseudonocardia</taxon>
    </lineage>
</organism>
<proteinExistence type="predicted"/>
<dbReference type="EMBL" id="BSFQ01000022">
    <property type="protein sequence ID" value="GLL13519.1"/>
    <property type="molecule type" value="Genomic_DNA"/>
</dbReference>
<keyword evidence="2" id="KW-1185">Reference proteome</keyword>
<dbReference type="InterPro" id="IPR036390">
    <property type="entry name" value="WH_DNA-bd_sf"/>
</dbReference>
<accession>A0A9W6L789</accession>
<comment type="caution">
    <text evidence="1">The sequence shown here is derived from an EMBL/GenBank/DDBJ whole genome shotgun (WGS) entry which is preliminary data.</text>
</comment>
<dbReference type="Gene3D" id="1.10.10.10">
    <property type="entry name" value="Winged helix-like DNA-binding domain superfamily/Winged helix DNA-binding domain"/>
    <property type="match status" value="1"/>
</dbReference>
<name>A0A9W6L789_9PSEU</name>
<dbReference type="RefSeq" id="WP_231498244.1">
    <property type="nucleotide sequence ID" value="NZ_BAAAUZ010000007.1"/>
</dbReference>
<evidence type="ECO:0000313" key="1">
    <source>
        <dbReference type="EMBL" id="GLL13519.1"/>
    </source>
</evidence>
<reference evidence="1" key="2">
    <citation type="submission" date="2023-01" db="EMBL/GenBank/DDBJ databases">
        <authorList>
            <person name="Sun Q."/>
            <person name="Evtushenko L."/>
        </authorList>
    </citation>
    <scope>NUCLEOTIDE SEQUENCE</scope>
    <source>
        <strain evidence="1">VKM Ac-1069</strain>
    </source>
</reference>
<evidence type="ECO:0000313" key="2">
    <source>
        <dbReference type="Proteomes" id="UP001143463"/>
    </source>
</evidence>
<dbReference type="SUPFAM" id="SSF46785">
    <property type="entry name" value="Winged helix' DNA-binding domain"/>
    <property type="match status" value="1"/>
</dbReference>
<dbReference type="Proteomes" id="UP001143463">
    <property type="component" value="Unassembled WGS sequence"/>
</dbReference>
<protein>
    <recommendedName>
        <fullName evidence="3">DNA-binding MarR family transcriptional regulator</fullName>
    </recommendedName>
</protein>
<dbReference type="InterPro" id="IPR036388">
    <property type="entry name" value="WH-like_DNA-bd_sf"/>
</dbReference>
<reference evidence="1" key="1">
    <citation type="journal article" date="2014" name="Int. J. Syst. Evol. Microbiol.">
        <title>Complete genome sequence of Corynebacterium casei LMG S-19264T (=DSM 44701T), isolated from a smear-ripened cheese.</title>
        <authorList>
            <consortium name="US DOE Joint Genome Institute (JGI-PGF)"/>
            <person name="Walter F."/>
            <person name="Albersmeier A."/>
            <person name="Kalinowski J."/>
            <person name="Ruckert C."/>
        </authorList>
    </citation>
    <scope>NUCLEOTIDE SEQUENCE</scope>
    <source>
        <strain evidence="1">VKM Ac-1069</strain>
    </source>
</reference>